<keyword evidence="2" id="KW-1185">Reference proteome</keyword>
<evidence type="ECO:0000313" key="2">
    <source>
        <dbReference type="Proteomes" id="UP001501565"/>
    </source>
</evidence>
<dbReference type="Proteomes" id="UP001501565">
    <property type="component" value="Unassembled WGS sequence"/>
</dbReference>
<organism evidence="1 2">
    <name type="scientific">Litoribacillus peritrichatus</name>
    <dbReference type="NCBI Taxonomy" id="718191"/>
    <lineage>
        <taxon>Bacteria</taxon>
        <taxon>Pseudomonadati</taxon>
        <taxon>Pseudomonadota</taxon>
        <taxon>Gammaproteobacteria</taxon>
        <taxon>Oceanospirillales</taxon>
        <taxon>Oceanospirillaceae</taxon>
        <taxon>Litoribacillus</taxon>
    </lineage>
</organism>
<accession>A0ABP7N6T3</accession>
<gene>
    <name evidence="1" type="ORF">GCM10022277_38050</name>
</gene>
<dbReference type="NCBIfam" id="TIGR02574">
    <property type="entry name" value="stabl_TIGR02574"/>
    <property type="match status" value="1"/>
</dbReference>
<evidence type="ECO:0008006" key="3">
    <source>
        <dbReference type="Google" id="ProtNLM"/>
    </source>
</evidence>
<protein>
    <recommendedName>
        <fullName evidence="3">Addiction module antitoxin RelB</fullName>
    </recommendedName>
</protein>
<proteinExistence type="predicted"/>
<dbReference type="EMBL" id="BAABBN010000012">
    <property type="protein sequence ID" value="GAA3938169.1"/>
    <property type="molecule type" value="Genomic_DNA"/>
</dbReference>
<dbReference type="InterPro" id="IPR013406">
    <property type="entry name" value="CHP02574_addiction_mod"/>
</dbReference>
<comment type="caution">
    <text evidence="1">The sequence shown here is derived from an EMBL/GenBank/DDBJ whole genome shotgun (WGS) entry which is preliminary data.</text>
</comment>
<sequence length="74" mass="8280">MDLQKIENEALHLSKGERASLIQKLVLSFDTPTPQELRDDWLAEAQNRANELDDGVVTPIPGNEVLKKARALTK</sequence>
<dbReference type="RefSeq" id="WP_344800210.1">
    <property type="nucleotide sequence ID" value="NZ_BAABBN010000012.1"/>
</dbReference>
<dbReference type="Pfam" id="PF09720">
    <property type="entry name" value="Unstab_antitox"/>
    <property type="match status" value="1"/>
</dbReference>
<reference evidence="2" key="1">
    <citation type="journal article" date="2019" name="Int. J. Syst. Evol. Microbiol.">
        <title>The Global Catalogue of Microorganisms (GCM) 10K type strain sequencing project: providing services to taxonomists for standard genome sequencing and annotation.</title>
        <authorList>
            <consortium name="The Broad Institute Genomics Platform"/>
            <consortium name="The Broad Institute Genome Sequencing Center for Infectious Disease"/>
            <person name="Wu L."/>
            <person name="Ma J."/>
        </authorList>
    </citation>
    <scope>NUCLEOTIDE SEQUENCE [LARGE SCALE GENOMIC DNA]</scope>
    <source>
        <strain evidence="2">JCM 17551</strain>
    </source>
</reference>
<evidence type="ECO:0000313" key="1">
    <source>
        <dbReference type="EMBL" id="GAA3938169.1"/>
    </source>
</evidence>
<name>A0ABP7N6T3_9GAMM</name>